<reference evidence="1 2" key="1">
    <citation type="submission" date="2022-12" db="EMBL/GenBank/DDBJ databases">
        <authorList>
            <person name="Mo P."/>
        </authorList>
    </citation>
    <scope>NUCLEOTIDE SEQUENCE [LARGE SCALE GENOMIC DNA]</scope>
    <source>
        <strain evidence="1 2">HUAS 2-6</strain>
    </source>
</reference>
<dbReference type="EMBL" id="CP115300">
    <property type="protein sequence ID" value="WBO69508.1"/>
    <property type="molecule type" value="Genomic_DNA"/>
</dbReference>
<sequence length="58" mass="6366">MENRLRERPRTRTTEVRPRCDYGAVVGLTHDHGPPAVQVDADVLVSVVLAHLGSFAVT</sequence>
<protein>
    <submittedName>
        <fullName evidence="1">Uncharacterized protein</fullName>
    </submittedName>
</protein>
<keyword evidence="2" id="KW-1185">Reference proteome</keyword>
<evidence type="ECO:0000313" key="1">
    <source>
        <dbReference type="EMBL" id="WBO69508.1"/>
    </source>
</evidence>
<accession>A0ABY7PIY6</accession>
<gene>
    <name evidence="1" type="ORF">O1G22_00225</name>
</gene>
<dbReference type="RefSeq" id="WP_270086690.1">
    <property type="nucleotide sequence ID" value="NZ_CP115300.1"/>
</dbReference>
<organism evidence="1 2">
    <name type="scientific">Streptomyces camelliae</name>
    <dbReference type="NCBI Taxonomy" id="3004093"/>
    <lineage>
        <taxon>Bacteria</taxon>
        <taxon>Bacillati</taxon>
        <taxon>Actinomycetota</taxon>
        <taxon>Actinomycetes</taxon>
        <taxon>Kitasatosporales</taxon>
        <taxon>Streptomycetaceae</taxon>
        <taxon>Streptomyces</taxon>
    </lineage>
</organism>
<evidence type="ECO:0000313" key="2">
    <source>
        <dbReference type="Proteomes" id="UP001212326"/>
    </source>
</evidence>
<name>A0ABY7PIY6_9ACTN</name>
<dbReference type="Proteomes" id="UP001212326">
    <property type="component" value="Chromosome"/>
</dbReference>
<proteinExistence type="predicted"/>